<gene>
    <name evidence="1" type="ORF">H3H36_24460</name>
</gene>
<reference evidence="1 2" key="1">
    <citation type="submission" date="2020-07" db="EMBL/GenBank/DDBJ databases">
        <title>Novel species isolated from subtropical streams in China.</title>
        <authorList>
            <person name="Lu H."/>
        </authorList>
    </citation>
    <scope>NUCLEOTIDE SEQUENCE [LARGE SCALE GENOMIC DNA]</scope>
    <source>
        <strain evidence="1 2">FT3S</strain>
    </source>
</reference>
<name>A0A7W2EM84_9BURK</name>
<evidence type="ECO:0000313" key="1">
    <source>
        <dbReference type="EMBL" id="MBA5608504.1"/>
    </source>
</evidence>
<keyword evidence="2" id="KW-1185">Reference proteome</keyword>
<comment type="caution">
    <text evidence="1">The sequence shown here is derived from an EMBL/GenBank/DDBJ whole genome shotgun (WGS) entry which is preliminary data.</text>
</comment>
<accession>A0A7W2EM84</accession>
<dbReference type="AlphaFoldDB" id="A0A7W2EM84"/>
<protein>
    <submittedName>
        <fullName evidence="1">Uncharacterized protein</fullName>
    </submittedName>
</protein>
<dbReference type="EMBL" id="JACEZS010000033">
    <property type="protein sequence ID" value="MBA5608504.1"/>
    <property type="molecule type" value="Genomic_DNA"/>
</dbReference>
<proteinExistence type="predicted"/>
<organism evidence="1 2">
    <name type="scientific">Rugamonas fusca</name>
    <dbReference type="NCBI Taxonomy" id="2758568"/>
    <lineage>
        <taxon>Bacteria</taxon>
        <taxon>Pseudomonadati</taxon>
        <taxon>Pseudomonadota</taxon>
        <taxon>Betaproteobacteria</taxon>
        <taxon>Burkholderiales</taxon>
        <taxon>Oxalobacteraceae</taxon>
        <taxon>Telluria group</taxon>
        <taxon>Rugamonas</taxon>
    </lineage>
</organism>
<sequence length="106" mass="11040">METRQIRDELLVLTAKELAASHGVFFSAALLADFGVPLKTALVALTAAMAGRNPTVQYSFALSSWPGGGTLAVTVEDVVAIAYIMSDTVVSSAGMLAAQRDISHAD</sequence>
<dbReference type="RefSeq" id="WP_182220664.1">
    <property type="nucleotide sequence ID" value="NZ_JACEZS010000033.1"/>
</dbReference>
<dbReference type="Proteomes" id="UP000566711">
    <property type="component" value="Unassembled WGS sequence"/>
</dbReference>
<evidence type="ECO:0000313" key="2">
    <source>
        <dbReference type="Proteomes" id="UP000566711"/>
    </source>
</evidence>